<evidence type="ECO:0000313" key="3">
    <source>
        <dbReference type="Proteomes" id="UP000055024"/>
    </source>
</evidence>
<gene>
    <name evidence="2" type="ORF">T11_17588</name>
</gene>
<name>A0A0V1HZX0_9BILA</name>
<comment type="caution">
    <text evidence="2">The sequence shown here is derived from an EMBL/GenBank/DDBJ whole genome shotgun (WGS) entry which is preliminary data.</text>
</comment>
<evidence type="ECO:0008006" key="4">
    <source>
        <dbReference type="Google" id="ProtNLM"/>
    </source>
</evidence>
<protein>
    <recommendedName>
        <fullName evidence="4">MULE transposase domain-containing protein</fullName>
    </recommendedName>
</protein>
<feature type="signal peptide" evidence="1">
    <location>
        <begin position="1"/>
        <end position="28"/>
    </location>
</feature>
<accession>A0A0V1HZX0</accession>
<reference evidence="2 3" key="1">
    <citation type="submission" date="2015-01" db="EMBL/GenBank/DDBJ databases">
        <title>Evolution of Trichinella species and genotypes.</title>
        <authorList>
            <person name="Korhonen P.K."/>
            <person name="Edoardo P."/>
            <person name="Giuseppe L.R."/>
            <person name="Gasser R.B."/>
        </authorList>
    </citation>
    <scope>NUCLEOTIDE SEQUENCE [LARGE SCALE GENOMIC DNA]</scope>
    <source>
        <strain evidence="2">ISS1029</strain>
    </source>
</reference>
<dbReference type="AlphaFoldDB" id="A0A0V1HZX0"/>
<keyword evidence="3" id="KW-1185">Reference proteome</keyword>
<evidence type="ECO:0000256" key="1">
    <source>
        <dbReference type="SAM" id="SignalP"/>
    </source>
</evidence>
<organism evidence="2 3">
    <name type="scientific">Trichinella zimbabwensis</name>
    <dbReference type="NCBI Taxonomy" id="268475"/>
    <lineage>
        <taxon>Eukaryota</taxon>
        <taxon>Metazoa</taxon>
        <taxon>Ecdysozoa</taxon>
        <taxon>Nematoda</taxon>
        <taxon>Enoplea</taxon>
        <taxon>Dorylaimia</taxon>
        <taxon>Trichinellida</taxon>
        <taxon>Trichinellidae</taxon>
        <taxon>Trichinella</taxon>
    </lineage>
</organism>
<dbReference type="OrthoDB" id="90756at2759"/>
<feature type="chain" id="PRO_5006879569" description="MULE transposase domain-containing protein" evidence="1">
    <location>
        <begin position="29"/>
        <end position="420"/>
    </location>
</feature>
<dbReference type="EMBL" id="JYDP01000013">
    <property type="protein sequence ID" value="KRZ16140.1"/>
    <property type="molecule type" value="Genomic_DNA"/>
</dbReference>
<dbReference type="Proteomes" id="UP000055024">
    <property type="component" value="Unassembled WGS sequence"/>
</dbReference>
<sequence>MLNFLFRFFSSAISSLLTTCCLLLNTRSNYNLIYEGRVYQLKHTNFEDKQSSIHTNSDVNAVLKSVFHDDNYTAHNCILHKIKKNNLQRRAAEEKKPVLKIYAEEASSTSADLEIAGHFSTYKKKSGKKISHAASSCKFLHTGMRQSPGGYFCENLKVLSEHSSWRRDGSFENCSRMVPTDVSSSYFSKLRKKIFPAPSSCKFLHSGMRQSLGENLKFYLNILSGVWMEALKLLLNDTSRCSLFIGIRVVLHLQTVICDFETALLLAVRGLFPGAHVQGCYFHFCQAVPRKMTELGMWTRYIYERETRKKNQNAAENSIFTVSKCSCYCATAWHKCYGCCAVLFNYFQQVWMTPNKLPLWNVHNRVKITSAFVPLQLLIDKNGSTEVLIQQVTSGHAITDNLWIRNSTYEETQQRMTARV</sequence>
<evidence type="ECO:0000313" key="2">
    <source>
        <dbReference type="EMBL" id="KRZ16140.1"/>
    </source>
</evidence>
<proteinExistence type="predicted"/>
<keyword evidence="1" id="KW-0732">Signal</keyword>